<evidence type="ECO:0000313" key="2">
    <source>
        <dbReference type="EMBL" id="CCM00923.1"/>
    </source>
</evidence>
<dbReference type="EMBL" id="HE797010">
    <property type="protein sequence ID" value="CCM00923.1"/>
    <property type="molecule type" value="Genomic_DNA"/>
</dbReference>
<dbReference type="PANTHER" id="PTHR34066">
    <property type="entry name" value="GROWTH FACTOR 2"/>
    <property type="match status" value="1"/>
</dbReference>
<dbReference type="GeneID" id="24095834"/>
<gene>
    <name evidence="2" type="ORF">FIBRA_02969</name>
</gene>
<dbReference type="Pfam" id="PF08576">
    <property type="entry name" value="DUF1764"/>
    <property type="match status" value="1"/>
</dbReference>
<feature type="compositionally biased region" description="Basic residues" evidence="1">
    <location>
        <begin position="33"/>
        <end position="44"/>
    </location>
</feature>
<dbReference type="OrthoDB" id="20835at2759"/>
<dbReference type="HOGENOM" id="CLU_103523_1_1_1"/>
<dbReference type="Proteomes" id="UP000006352">
    <property type="component" value="Unassembled WGS sequence"/>
</dbReference>
<feature type="compositionally biased region" description="Low complexity" evidence="1">
    <location>
        <begin position="14"/>
        <end position="32"/>
    </location>
</feature>
<sequence>MPPSEIDAIFASKRTPAPTHPSPSTSTSTSTSKKPKRPPKRKRGPAAQSDPEDDASSLKKHRHPETVLDPSIPVTPVPSKQSRKSNPRPPSDSGPARKKGRLATDDVERFRDSRGTGPRRKTEEGFAIYKEDELGINDQGGDTPLCPFDCQCCESHACFSFAAYQSFGPGF</sequence>
<dbReference type="InParanoid" id="J4G3N3"/>
<evidence type="ECO:0008006" key="4">
    <source>
        <dbReference type="Google" id="ProtNLM"/>
    </source>
</evidence>
<dbReference type="InterPro" id="IPR013885">
    <property type="entry name" value="DUF1764_euk"/>
</dbReference>
<keyword evidence="3" id="KW-1185">Reference proteome</keyword>
<accession>J4G3N3</accession>
<proteinExistence type="predicted"/>
<dbReference type="PANTHER" id="PTHR34066:SF1">
    <property type="entry name" value="DUF1764 FAMILY PROTEIN"/>
    <property type="match status" value="1"/>
</dbReference>
<evidence type="ECO:0000256" key="1">
    <source>
        <dbReference type="SAM" id="MobiDB-lite"/>
    </source>
</evidence>
<name>J4G3N3_9APHY</name>
<evidence type="ECO:0000313" key="3">
    <source>
        <dbReference type="Proteomes" id="UP000006352"/>
    </source>
</evidence>
<dbReference type="RefSeq" id="XP_012180206.1">
    <property type="nucleotide sequence ID" value="XM_012324816.1"/>
</dbReference>
<feature type="compositionally biased region" description="Basic and acidic residues" evidence="1">
    <location>
        <begin position="102"/>
        <end position="127"/>
    </location>
</feature>
<dbReference type="AlphaFoldDB" id="J4G3N3"/>
<reference evidence="2 3" key="1">
    <citation type="journal article" date="2012" name="Appl. Environ. Microbiol.">
        <title>Short-read sequencing for genomic analysis of the brown rot fungus Fibroporia radiculosa.</title>
        <authorList>
            <person name="Tang J.D."/>
            <person name="Perkins A.D."/>
            <person name="Sonstegard T.S."/>
            <person name="Schroeder S.G."/>
            <person name="Burgess S.C."/>
            <person name="Diehl S.V."/>
        </authorList>
    </citation>
    <scope>NUCLEOTIDE SEQUENCE [LARGE SCALE GENOMIC DNA]</scope>
    <source>
        <strain evidence="2 3">TFFH 294</strain>
    </source>
</reference>
<feature type="region of interest" description="Disordered" evidence="1">
    <location>
        <begin position="1"/>
        <end position="127"/>
    </location>
</feature>
<protein>
    <recommendedName>
        <fullName evidence="4">DUF1764-domain-containing protein</fullName>
    </recommendedName>
</protein>
<organism evidence="2 3">
    <name type="scientific">Fibroporia radiculosa</name>
    <dbReference type="NCBI Taxonomy" id="599839"/>
    <lineage>
        <taxon>Eukaryota</taxon>
        <taxon>Fungi</taxon>
        <taxon>Dikarya</taxon>
        <taxon>Basidiomycota</taxon>
        <taxon>Agaricomycotina</taxon>
        <taxon>Agaricomycetes</taxon>
        <taxon>Polyporales</taxon>
        <taxon>Fibroporiaceae</taxon>
        <taxon>Fibroporia</taxon>
    </lineage>
</organism>